<feature type="compositionally biased region" description="Pro residues" evidence="1">
    <location>
        <begin position="193"/>
        <end position="203"/>
    </location>
</feature>
<dbReference type="Proteomes" id="UP000494162">
    <property type="component" value="Unassembled WGS sequence"/>
</dbReference>
<keyword evidence="2" id="KW-0472">Membrane</keyword>
<evidence type="ECO:0000313" key="6">
    <source>
        <dbReference type="Proteomes" id="UP000494162"/>
    </source>
</evidence>
<dbReference type="GeneID" id="93167122"/>
<dbReference type="Pfam" id="PF08239">
    <property type="entry name" value="SH3_3"/>
    <property type="match status" value="1"/>
</dbReference>
<feature type="region of interest" description="Disordered" evidence="1">
    <location>
        <begin position="137"/>
        <end position="265"/>
    </location>
</feature>
<feature type="chain" id="PRO_5027124095" evidence="3">
    <location>
        <begin position="26"/>
        <end position="265"/>
    </location>
</feature>
<keyword evidence="3" id="KW-0732">Signal</keyword>
<accession>A0A6P2GPM5</accession>
<evidence type="ECO:0000256" key="3">
    <source>
        <dbReference type="SAM" id="SignalP"/>
    </source>
</evidence>
<evidence type="ECO:0000256" key="1">
    <source>
        <dbReference type="SAM" id="MobiDB-lite"/>
    </source>
</evidence>
<dbReference type="Gene3D" id="2.30.30.40">
    <property type="entry name" value="SH3 Domains"/>
    <property type="match status" value="1"/>
</dbReference>
<proteinExistence type="predicted"/>
<name>A0A6P2GPM5_9BURK</name>
<feature type="signal peptide" evidence="3">
    <location>
        <begin position="1"/>
        <end position="25"/>
    </location>
</feature>
<reference evidence="5 6" key="1">
    <citation type="submission" date="2019-09" db="EMBL/GenBank/DDBJ databases">
        <authorList>
            <person name="Depoorter E."/>
        </authorList>
    </citation>
    <scope>NUCLEOTIDE SEQUENCE [LARGE SCALE GENOMIC DNA]</scope>
    <source>
        <strain evidence="5">LMG 26883</strain>
    </source>
</reference>
<dbReference type="EMBL" id="CABVPP010000001">
    <property type="protein sequence ID" value="VWB06414.1"/>
    <property type="molecule type" value="Genomic_DNA"/>
</dbReference>
<feature type="compositionally biased region" description="Pro residues" evidence="1">
    <location>
        <begin position="213"/>
        <end position="232"/>
    </location>
</feature>
<feature type="transmembrane region" description="Helical" evidence="2">
    <location>
        <begin position="96"/>
        <end position="116"/>
    </location>
</feature>
<feature type="compositionally biased region" description="Gly residues" evidence="1">
    <location>
        <begin position="234"/>
        <end position="258"/>
    </location>
</feature>
<gene>
    <name evidence="5" type="ORF">BPS26883_00107</name>
</gene>
<keyword evidence="2" id="KW-0812">Transmembrane</keyword>
<evidence type="ECO:0000256" key="2">
    <source>
        <dbReference type="SAM" id="Phobius"/>
    </source>
</evidence>
<dbReference type="InterPro" id="IPR003646">
    <property type="entry name" value="SH3-like_bac-type"/>
</dbReference>
<evidence type="ECO:0000259" key="4">
    <source>
        <dbReference type="Pfam" id="PF08239"/>
    </source>
</evidence>
<keyword evidence="2" id="KW-1133">Transmembrane helix</keyword>
<feature type="domain" description="SH3b" evidence="4">
    <location>
        <begin position="37"/>
        <end position="85"/>
    </location>
</feature>
<sequence>MRRTIIRSLCLVLFGAAALPGVADAQSDAYTNAPAELFAGPAPDYPVVAQLAPGTTLDVYGCLSDYTWCDVGVPGVRGWIDAQLLNYPYQGNDVPLLEYGAIVGIPITGFAIGAYWDRYYRNRPWYHDRDRWAHRPEPRLGPGGIPPGHGHPQPGVPAAGIPAPGVPAPGGAVHDARPSAARGGWNGSIRAPAPQPQGGPAPMPGRGAEMHAPAPPAVMHPPAAPHTMPPPAHQGGGGGRPQGGNGGGNHGGDGGGGGRGDEFRH</sequence>
<protein>
    <submittedName>
        <fullName evidence="5">Peptide-binding protein</fullName>
    </submittedName>
</protein>
<dbReference type="RefSeq" id="WP_174901135.1">
    <property type="nucleotide sequence ID" value="NZ_CABVPP010000001.1"/>
</dbReference>
<dbReference type="AlphaFoldDB" id="A0A6P2GPM5"/>
<evidence type="ECO:0000313" key="5">
    <source>
        <dbReference type="EMBL" id="VWB06414.1"/>
    </source>
</evidence>
<organism evidence="5 6">
    <name type="scientific">Burkholderia pseudomultivorans</name>
    <dbReference type="NCBI Taxonomy" id="1207504"/>
    <lineage>
        <taxon>Bacteria</taxon>
        <taxon>Pseudomonadati</taxon>
        <taxon>Pseudomonadota</taxon>
        <taxon>Betaproteobacteria</taxon>
        <taxon>Burkholderiales</taxon>
        <taxon>Burkholderiaceae</taxon>
        <taxon>Burkholderia</taxon>
        <taxon>Burkholderia cepacia complex</taxon>
    </lineage>
</organism>
<feature type="compositionally biased region" description="Low complexity" evidence="1">
    <location>
        <begin position="148"/>
        <end position="173"/>
    </location>
</feature>